<name>A0A5C6BHD1_9BACT</name>
<reference evidence="2 3" key="1">
    <citation type="journal article" date="2020" name="Antonie Van Leeuwenhoek">
        <title>Rhodopirellula heiligendammensis sp. nov., Rhodopirellula pilleata sp. nov., and Rhodopirellula solitaria sp. nov. isolated from natural or artificial marine surfaces in Northern Germany and California, USA, and emended description of the genus Rhodopirellula.</title>
        <authorList>
            <person name="Kallscheuer N."/>
            <person name="Wiegand S."/>
            <person name="Jogler M."/>
            <person name="Boedeker C."/>
            <person name="Peeters S.H."/>
            <person name="Rast P."/>
            <person name="Heuer A."/>
            <person name="Jetten M.S.M."/>
            <person name="Rohde M."/>
            <person name="Jogler C."/>
        </authorList>
    </citation>
    <scope>NUCLEOTIDE SEQUENCE [LARGE SCALE GENOMIC DNA]</scope>
    <source>
        <strain evidence="2 3">Poly21</strain>
    </source>
</reference>
<keyword evidence="1" id="KW-0472">Membrane</keyword>
<keyword evidence="1" id="KW-1133">Transmembrane helix</keyword>
<protein>
    <submittedName>
        <fullName evidence="2">ABC-2 family transporter protein</fullName>
    </submittedName>
</protein>
<feature type="transmembrane region" description="Helical" evidence="1">
    <location>
        <begin position="193"/>
        <end position="213"/>
    </location>
</feature>
<proteinExistence type="predicted"/>
<evidence type="ECO:0000313" key="3">
    <source>
        <dbReference type="Proteomes" id="UP000319908"/>
    </source>
</evidence>
<evidence type="ECO:0000313" key="2">
    <source>
        <dbReference type="EMBL" id="TWU09864.1"/>
    </source>
</evidence>
<keyword evidence="3" id="KW-1185">Reference proteome</keyword>
<dbReference type="OrthoDB" id="223973at2"/>
<feature type="transmembrane region" description="Helical" evidence="1">
    <location>
        <begin position="466"/>
        <end position="487"/>
    </location>
</feature>
<dbReference type="AlphaFoldDB" id="A0A5C6BHD1"/>
<keyword evidence="1" id="KW-0812">Transmembrane</keyword>
<feature type="transmembrane region" description="Helical" evidence="1">
    <location>
        <begin position="161"/>
        <end position="181"/>
    </location>
</feature>
<feature type="transmembrane region" description="Helical" evidence="1">
    <location>
        <begin position="343"/>
        <end position="364"/>
    </location>
</feature>
<dbReference type="EMBL" id="SJPU01000006">
    <property type="protein sequence ID" value="TWU09864.1"/>
    <property type="molecule type" value="Genomic_DNA"/>
</dbReference>
<sequence length="798" mass="88569">MNAISSPLRGLVWKETRQIVPLVLMLLAVALCLITLWSILDAPQTIAQFGHYIPLLLPALFAAGAGAILVGQEKETRTMLWCSTLPISPVTIVGVKFVVALVGLLLMWFCCAFIGILIGDNRLPGNEGGVANTLYWFAHSLFILCCGFYTAWRMKSTFPSLVALVPLAALPYVATSLYFGLFVEDRYISLQEAAWLLTTTSAIGCVVMGWLAYRAGIHALSPATPELEESGARHWLAAWRPANSLPVPETPFRYPLSSLVWQSIHHNRMTLAVLVILILLGCTAFGSIGSEQHTRLWENVLALAIVVGAIATSWLGVFVFHGDGSANRLRFLADRGVSPTRVWIGRHLIGVSAISLGMVAFLISSCFSLRNSRLEYGYFAPSMAMVGCVLWIIYVVSQATSQWIRILAASAFIAPVLAGVAVVWLCGAATMYDAPFWLVSLCSLLPMLATWMMMRRFMDDAAKWPIWLCGAVTTLLFLSLPVVPFVIDVAAFPGISPAAKAALIARTRAVPNPGDFQPMMSTISPLQKLQVVQPQDDVAITEIVRSQGFLPQDYLSIGDLDADTHVPLHADLGILAQSIEYAEYFRYLVMQNSEDADAVEGFGKWIDALSVMASRLRMSARWYDQEVADQVEMWLTQTLSREELQPLRSRDFSQRAIAVISDQENRNAARRRAVLLSFRDFESNRADEERDDSLGGFREYEMFQWVPQQKRHWIYDRLIDRLAVDALELIDAGESGQDTLSIRRKLHDLMVAPTTPFDQGPYGAHQNQIQPSFGYGATRYPASTWYDAWEGQAKQLGN</sequence>
<feature type="transmembrane region" description="Helical" evidence="1">
    <location>
        <begin position="92"/>
        <end position="118"/>
    </location>
</feature>
<evidence type="ECO:0000256" key="1">
    <source>
        <dbReference type="SAM" id="Phobius"/>
    </source>
</evidence>
<feature type="transmembrane region" description="Helical" evidence="1">
    <location>
        <begin position="133"/>
        <end position="152"/>
    </location>
</feature>
<feature type="transmembrane region" description="Helical" evidence="1">
    <location>
        <begin position="269"/>
        <end position="288"/>
    </location>
</feature>
<dbReference type="Proteomes" id="UP000319908">
    <property type="component" value="Unassembled WGS sequence"/>
</dbReference>
<feature type="transmembrane region" description="Helical" evidence="1">
    <location>
        <begin position="52"/>
        <end position="71"/>
    </location>
</feature>
<organism evidence="2 3">
    <name type="scientific">Allorhodopirellula heiligendammensis</name>
    <dbReference type="NCBI Taxonomy" id="2714739"/>
    <lineage>
        <taxon>Bacteria</taxon>
        <taxon>Pseudomonadati</taxon>
        <taxon>Planctomycetota</taxon>
        <taxon>Planctomycetia</taxon>
        <taxon>Pirellulales</taxon>
        <taxon>Pirellulaceae</taxon>
        <taxon>Allorhodopirellula</taxon>
    </lineage>
</organism>
<accession>A0A5C6BHD1</accession>
<feature type="transmembrane region" description="Helical" evidence="1">
    <location>
        <begin position="436"/>
        <end position="454"/>
    </location>
</feature>
<feature type="transmembrane region" description="Helical" evidence="1">
    <location>
        <begin position="300"/>
        <end position="322"/>
    </location>
</feature>
<feature type="transmembrane region" description="Helical" evidence="1">
    <location>
        <begin position="403"/>
        <end position="424"/>
    </location>
</feature>
<comment type="caution">
    <text evidence="2">The sequence shown here is derived from an EMBL/GenBank/DDBJ whole genome shotgun (WGS) entry which is preliminary data.</text>
</comment>
<feature type="transmembrane region" description="Helical" evidence="1">
    <location>
        <begin position="376"/>
        <end position="396"/>
    </location>
</feature>
<dbReference type="RefSeq" id="WP_146409841.1">
    <property type="nucleotide sequence ID" value="NZ_SJPU01000006.1"/>
</dbReference>
<gene>
    <name evidence="2" type="ORF">Poly21_54110</name>
</gene>
<feature type="transmembrane region" description="Helical" evidence="1">
    <location>
        <begin position="20"/>
        <end position="40"/>
    </location>
</feature>